<evidence type="ECO:0000256" key="1">
    <source>
        <dbReference type="SAM" id="MobiDB-lite"/>
    </source>
</evidence>
<protein>
    <submittedName>
        <fullName evidence="2">Uncharacterized protein</fullName>
    </submittedName>
</protein>
<proteinExistence type="predicted"/>
<feature type="region of interest" description="Disordered" evidence="1">
    <location>
        <begin position="317"/>
        <end position="336"/>
    </location>
</feature>
<dbReference type="Proteomes" id="UP000290189">
    <property type="component" value="Unassembled WGS sequence"/>
</dbReference>
<feature type="compositionally biased region" description="Basic residues" evidence="1">
    <location>
        <begin position="269"/>
        <end position="283"/>
    </location>
</feature>
<feature type="region of interest" description="Disordered" evidence="1">
    <location>
        <begin position="247"/>
        <end position="292"/>
    </location>
</feature>
<keyword evidence="2" id="KW-0496">Mitochondrion</keyword>
<sequence length="486" mass="53064">MYSASLPARAPVASAADVEAAGADSHARKRLRRANQAAPAVTDAEVIAASIRTHAVVGEHAAQAYLGAGEPAWFAPAIANALLPIMNALQHGDESRSISRLINSQLSQDVFPIDPLVNNTGAVPAGFPATTAALKAMPGPDVDGLLAAYGLVPHGNVVDRRRQLGRFLGLYHRSMHAPDRRPTDTLERDPDSYTIGCTARHRLPMTSLHPRLANVVADVISWQMIGEGHEPADVVWRQAITAEQDIHGSDQRADPLSQAANSLQDDVKRTRHPSAPIRRRHRREQGDVGQGSVDLTHDTLIGTWRQATILADLDSGRPSSWRKRKRRRQCKGRRRRRRLIRTAEESQDRSRMTDVVVDGLGNDALEVLLDVDTRCDVDIDGSFVDNLMPTPTGELDALTFVDILAGALALHDPLLEQEHLVQPSREPVDQEVARAHLGARQSKPTTTAIVGFDGHNAAESRRPETPLYPVGIIRTSARLRQYNGVS</sequence>
<gene>
    <name evidence="2" type="ORF">PLBR_LOCUS8778</name>
</gene>
<evidence type="ECO:0000313" key="2">
    <source>
        <dbReference type="EMBL" id="SPR01563.1"/>
    </source>
</evidence>
<organism evidence="2 3">
    <name type="scientific">Plasmodiophora brassicae</name>
    <name type="common">Clubroot disease agent</name>
    <dbReference type="NCBI Taxonomy" id="37360"/>
    <lineage>
        <taxon>Eukaryota</taxon>
        <taxon>Sar</taxon>
        <taxon>Rhizaria</taxon>
        <taxon>Endomyxa</taxon>
        <taxon>Phytomyxea</taxon>
        <taxon>Plasmodiophorida</taxon>
        <taxon>Plasmodiophoridae</taxon>
        <taxon>Plasmodiophora</taxon>
    </lineage>
</organism>
<accession>A0A3P3YN20</accession>
<reference evidence="2 3" key="1">
    <citation type="submission" date="2018-03" db="EMBL/GenBank/DDBJ databases">
        <authorList>
            <person name="Fogelqvist J."/>
        </authorList>
    </citation>
    <scope>NUCLEOTIDE SEQUENCE [LARGE SCALE GENOMIC DNA]</scope>
</reference>
<evidence type="ECO:0000313" key="3">
    <source>
        <dbReference type="Proteomes" id="UP000290189"/>
    </source>
</evidence>
<dbReference type="EMBL" id="OVEO01000018">
    <property type="protein sequence ID" value="SPR01563.1"/>
    <property type="molecule type" value="Genomic_DNA"/>
</dbReference>
<geneLocation type="mitochondrion" evidence="2"/>
<dbReference type="AlphaFoldDB" id="A0A3P3YN20"/>
<feature type="compositionally biased region" description="Basic residues" evidence="1">
    <location>
        <begin position="320"/>
        <end position="336"/>
    </location>
</feature>
<name>A0A3P3YN20_PLABS</name>